<dbReference type="SUPFAM" id="SSF50156">
    <property type="entry name" value="PDZ domain-like"/>
    <property type="match status" value="1"/>
</dbReference>
<dbReference type="InterPro" id="IPR036034">
    <property type="entry name" value="PDZ_sf"/>
</dbReference>
<reference evidence="16" key="1">
    <citation type="journal article" date="2016" name="Nat. Commun.">
        <title>The channel catfish genome sequence provides insights into the evolution of scale formation in teleosts.</title>
        <authorList>
            <person name="Liu Z."/>
            <person name="Liu S."/>
            <person name="Yao J."/>
            <person name="Bao L."/>
            <person name="Zhang J."/>
            <person name="Li Y."/>
            <person name="Jiang C."/>
            <person name="Sun L."/>
            <person name="Wang R."/>
            <person name="Zhang Y."/>
            <person name="Zhou T."/>
            <person name="Zeng Q."/>
            <person name="Fu Q."/>
            <person name="Gao S."/>
            <person name="Li N."/>
            <person name="Koren S."/>
            <person name="Jiang Y."/>
            <person name="Zimin A."/>
            <person name="Xu P."/>
            <person name="Phillippy A.M."/>
            <person name="Geng X."/>
            <person name="Song L."/>
            <person name="Sun F."/>
            <person name="Li C."/>
            <person name="Wang X."/>
            <person name="Chen A."/>
            <person name="Jin Y."/>
            <person name="Yuan Z."/>
            <person name="Yang Y."/>
            <person name="Tan S."/>
            <person name="Peatman E."/>
            <person name="Lu J."/>
            <person name="Qin Z."/>
            <person name="Dunham R."/>
            <person name="Li Z."/>
            <person name="Sonstegard T."/>
            <person name="Feng J."/>
            <person name="Danzmann R.G."/>
            <person name="Schroeder S."/>
            <person name="Scheffler B."/>
            <person name="Duke M.V."/>
            <person name="Ballard L."/>
            <person name="Kucuktas H."/>
            <person name="Kaltenboeck L."/>
            <person name="Liu H."/>
            <person name="Armbruster J."/>
            <person name="Xie Y."/>
            <person name="Kirby M.L."/>
            <person name="Tian Y."/>
            <person name="Flanagan M.E."/>
            <person name="Mu W."/>
            <person name="Waldbieser G.C."/>
        </authorList>
    </citation>
    <scope>NUCLEOTIDE SEQUENCE [LARGE SCALE GENOMIC DNA]</scope>
    <source>
        <strain evidence="16">SDA103</strain>
    </source>
</reference>
<keyword evidence="12" id="KW-0175">Coiled coil</keyword>
<dbReference type="SUPFAM" id="SSF49562">
    <property type="entry name" value="C2 domain (Calcium/lipid-binding domain, CaLB)"/>
    <property type="match status" value="2"/>
</dbReference>
<dbReference type="InterPro" id="IPR000008">
    <property type="entry name" value="C2_dom"/>
</dbReference>
<dbReference type="GO" id="GO:0008270">
    <property type="term" value="F:zinc ion binding"/>
    <property type="evidence" value="ECO:0007669"/>
    <property type="project" value="UniProtKB-KW"/>
</dbReference>
<feature type="compositionally biased region" description="Polar residues" evidence="13">
    <location>
        <begin position="1028"/>
        <end position="1050"/>
    </location>
</feature>
<feature type="compositionally biased region" description="Low complexity" evidence="13">
    <location>
        <begin position="3933"/>
        <end position="3954"/>
    </location>
</feature>
<evidence type="ECO:0000313" key="17">
    <source>
        <dbReference type="RefSeq" id="XP_053534072.1"/>
    </source>
</evidence>
<dbReference type="GO" id="GO:0005544">
    <property type="term" value="F:calcium-dependent phospholipid binding"/>
    <property type="evidence" value="ECO:0007669"/>
    <property type="project" value="UniProtKB-KW"/>
</dbReference>
<dbReference type="OrthoDB" id="10059918at2759"/>
<reference evidence="17" key="2">
    <citation type="submission" date="2025-08" db="UniProtKB">
        <authorList>
            <consortium name="RefSeq"/>
        </authorList>
    </citation>
    <scope>IDENTIFICATION</scope>
    <source>
        <tissue evidence="17">Blood</tissue>
    </source>
</reference>
<evidence type="ECO:0000256" key="2">
    <source>
        <dbReference type="ARBA" id="ARBA00022737"/>
    </source>
</evidence>
<feature type="region of interest" description="Disordered" evidence="13">
    <location>
        <begin position="1"/>
        <end position="21"/>
    </location>
</feature>
<dbReference type="SMART" id="SM00228">
    <property type="entry name" value="PDZ"/>
    <property type="match status" value="1"/>
</dbReference>
<evidence type="ECO:0000256" key="10">
    <source>
        <dbReference type="ARBA" id="ARBA00070121"/>
    </source>
</evidence>
<dbReference type="RefSeq" id="XP_053534072.1">
    <property type="nucleotide sequence ID" value="XM_053678097.1"/>
</dbReference>
<keyword evidence="4" id="KW-0862">Zinc</keyword>
<evidence type="ECO:0000256" key="1">
    <source>
        <dbReference type="ARBA" id="ARBA00022723"/>
    </source>
</evidence>
<dbReference type="SMART" id="SM00239">
    <property type="entry name" value="C2"/>
    <property type="match status" value="2"/>
</dbReference>
<gene>
    <name evidence="17" type="primary">pclob</name>
</gene>
<feature type="compositionally biased region" description="Polar residues" evidence="13">
    <location>
        <begin position="3008"/>
        <end position="3021"/>
    </location>
</feature>
<comment type="subcellular location">
    <subcellularLocation>
        <location evidence="9">Presynaptic active zone</location>
    </subcellularLocation>
</comment>
<dbReference type="GO" id="GO:0098978">
    <property type="term" value="C:glutamatergic synapse"/>
    <property type="evidence" value="ECO:0007669"/>
    <property type="project" value="TreeGrafter"/>
</dbReference>
<dbReference type="KEGG" id="ipu:108264083"/>
<name>A0A9F7REU8_ICTPU</name>
<dbReference type="Gene3D" id="2.30.42.10">
    <property type="match status" value="1"/>
</dbReference>
<evidence type="ECO:0000259" key="14">
    <source>
        <dbReference type="PROSITE" id="PS50004"/>
    </source>
</evidence>
<dbReference type="GO" id="GO:0098882">
    <property type="term" value="F:structural constituent of presynaptic active zone"/>
    <property type="evidence" value="ECO:0007669"/>
    <property type="project" value="TreeGrafter"/>
</dbReference>
<dbReference type="GO" id="GO:1904071">
    <property type="term" value="P:presynaptic active zone assembly"/>
    <property type="evidence" value="ECO:0007669"/>
    <property type="project" value="TreeGrafter"/>
</dbReference>
<feature type="compositionally biased region" description="Acidic residues" evidence="13">
    <location>
        <begin position="2831"/>
        <end position="2840"/>
    </location>
</feature>
<evidence type="ECO:0000313" key="16">
    <source>
        <dbReference type="Proteomes" id="UP000221080"/>
    </source>
</evidence>
<dbReference type="GO" id="GO:0030424">
    <property type="term" value="C:axon"/>
    <property type="evidence" value="ECO:0007669"/>
    <property type="project" value="TreeGrafter"/>
</dbReference>
<keyword evidence="6" id="KW-0770">Synapse</keyword>
<evidence type="ECO:0000259" key="15">
    <source>
        <dbReference type="PROSITE" id="PS50106"/>
    </source>
</evidence>
<dbReference type="InterPro" id="IPR035892">
    <property type="entry name" value="C2_domain_sf"/>
</dbReference>
<feature type="domain" description="C2" evidence="14">
    <location>
        <begin position="3973"/>
        <end position="4104"/>
    </location>
</feature>
<evidence type="ECO:0000256" key="9">
    <source>
        <dbReference type="ARBA" id="ARBA00034101"/>
    </source>
</evidence>
<accession>A0A9F7REU8</accession>
<feature type="region of interest" description="Disordered" evidence="13">
    <location>
        <begin position="3682"/>
        <end position="3705"/>
    </location>
</feature>
<feature type="compositionally biased region" description="Basic and acidic residues" evidence="13">
    <location>
        <begin position="3146"/>
        <end position="3161"/>
    </location>
</feature>
<dbReference type="PANTHER" id="PTHR14113">
    <property type="entry name" value="PICCOLO/BASSOON"/>
    <property type="match status" value="1"/>
</dbReference>
<feature type="region of interest" description="Disordered" evidence="13">
    <location>
        <begin position="736"/>
        <end position="764"/>
    </location>
</feature>
<feature type="compositionally biased region" description="Basic and acidic residues" evidence="13">
    <location>
        <begin position="449"/>
        <end position="461"/>
    </location>
</feature>
<dbReference type="PROSITE" id="PS50004">
    <property type="entry name" value="C2"/>
    <property type="match status" value="2"/>
</dbReference>
<evidence type="ECO:0000256" key="12">
    <source>
        <dbReference type="SAM" id="Coils"/>
    </source>
</evidence>
<dbReference type="InterPro" id="IPR001478">
    <property type="entry name" value="PDZ"/>
</dbReference>
<dbReference type="PROSITE" id="PS50106">
    <property type="entry name" value="PDZ"/>
    <property type="match status" value="1"/>
</dbReference>
<dbReference type="GO" id="GO:0035418">
    <property type="term" value="P:protein localization to synapse"/>
    <property type="evidence" value="ECO:0007669"/>
    <property type="project" value="TreeGrafter"/>
</dbReference>
<feature type="region of interest" description="Disordered" evidence="13">
    <location>
        <begin position="3136"/>
        <end position="3168"/>
    </location>
</feature>
<keyword evidence="5" id="KW-0106">Calcium</keyword>
<dbReference type="Proteomes" id="UP000221080">
    <property type="component" value="Chromosome 4"/>
</dbReference>
<dbReference type="InterPro" id="IPR001565">
    <property type="entry name" value="Synaptotagmin"/>
</dbReference>
<feature type="compositionally biased region" description="Polar residues" evidence="13">
    <location>
        <begin position="4209"/>
        <end position="4218"/>
    </location>
</feature>
<dbReference type="PANTHER" id="PTHR14113:SF6">
    <property type="entry name" value="PROTEIN PICCOLO"/>
    <property type="match status" value="1"/>
</dbReference>
<dbReference type="GO" id="GO:0048788">
    <property type="term" value="C:cytoskeleton of presynaptic active zone"/>
    <property type="evidence" value="ECO:0007669"/>
    <property type="project" value="TreeGrafter"/>
</dbReference>
<dbReference type="PRINTS" id="PR00399">
    <property type="entry name" value="SYNAPTOTAGMN"/>
</dbReference>
<feature type="region of interest" description="Disordered" evidence="13">
    <location>
        <begin position="3933"/>
        <end position="3972"/>
    </location>
</feature>
<dbReference type="CDD" id="cd06714">
    <property type="entry name" value="PDZ_RIM-like"/>
    <property type="match status" value="1"/>
</dbReference>
<feature type="region of interest" description="Disordered" evidence="13">
    <location>
        <begin position="2948"/>
        <end position="3053"/>
    </location>
</feature>
<feature type="domain" description="C2" evidence="14">
    <location>
        <begin position="4305"/>
        <end position="4430"/>
    </location>
</feature>
<feature type="compositionally biased region" description="Low complexity" evidence="13">
    <location>
        <begin position="4189"/>
        <end position="4199"/>
    </location>
</feature>
<protein>
    <recommendedName>
        <fullName evidence="10">Protein piccolo</fullName>
    </recommendedName>
    <alternativeName>
        <fullName evidence="11">Aczonin</fullName>
    </alternativeName>
</protein>
<feature type="region of interest" description="Disordered" evidence="13">
    <location>
        <begin position="4108"/>
        <end position="4219"/>
    </location>
</feature>
<keyword evidence="7" id="KW-0966">Cell projection</keyword>
<feature type="domain" description="PDZ" evidence="15">
    <location>
        <begin position="3777"/>
        <end position="3865"/>
    </location>
</feature>
<feature type="region of interest" description="Disordered" evidence="13">
    <location>
        <begin position="1645"/>
        <end position="1666"/>
    </location>
</feature>
<dbReference type="GO" id="GO:0098982">
    <property type="term" value="C:GABA-ergic synapse"/>
    <property type="evidence" value="ECO:0007669"/>
    <property type="project" value="TreeGrafter"/>
</dbReference>
<feature type="compositionally biased region" description="Gly residues" evidence="13">
    <location>
        <begin position="4121"/>
        <end position="4151"/>
    </location>
</feature>
<feature type="compositionally biased region" description="Polar residues" evidence="13">
    <location>
        <begin position="421"/>
        <end position="431"/>
    </location>
</feature>
<feature type="region of interest" description="Disordered" evidence="13">
    <location>
        <begin position="3569"/>
        <end position="3598"/>
    </location>
</feature>
<keyword evidence="16" id="KW-1185">Reference proteome</keyword>
<dbReference type="GO" id="GO:0016020">
    <property type="term" value="C:membrane"/>
    <property type="evidence" value="ECO:0007669"/>
    <property type="project" value="InterPro"/>
</dbReference>
<evidence type="ECO:0000256" key="7">
    <source>
        <dbReference type="ARBA" id="ARBA00023273"/>
    </source>
</evidence>
<organism evidence="16 17">
    <name type="scientific">Ictalurus punctatus</name>
    <name type="common">Channel catfish</name>
    <name type="synonym">Silurus punctatus</name>
    <dbReference type="NCBI Taxonomy" id="7998"/>
    <lineage>
        <taxon>Eukaryota</taxon>
        <taxon>Metazoa</taxon>
        <taxon>Chordata</taxon>
        <taxon>Craniata</taxon>
        <taxon>Vertebrata</taxon>
        <taxon>Euteleostomi</taxon>
        <taxon>Actinopterygii</taxon>
        <taxon>Neopterygii</taxon>
        <taxon>Teleostei</taxon>
        <taxon>Ostariophysi</taxon>
        <taxon>Siluriformes</taxon>
        <taxon>Ictaluridae</taxon>
        <taxon>Ictalurus</taxon>
    </lineage>
</organism>
<dbReference type="FunFam" id="2.60.40.150:FF:000137">
    <property type="entry name" value="Piccolo presynaptic cytomatrix protein"/>
    <property type="match status" value="1"/>
</dbReference>
<feature type="region of interest" description="Disordered" evidence="13">
    <location>
        <begin position="2755"/>
        <end position="2780"/>
    </location>
</feature>
<dbReference type="CTD" id="565842"/>
<feature type="compositionally biased region" description="Polar residues" evidence="13">
    <location>
        <begin position="2977"/>
        <end position="2997"/>
    </location>
</feature>
<feature type="region of interest" description="Disordered" evidence="13">
    <location>
        <begin position="2796"/>
        <end position="2861"/>
    </location>
</feature>
<dbReference type="FunFam" id="2.60.40.150:FF:000149">
    <property type="entry name" value="Piccolo presynaptic cytomatrix protein"/>
    <property type="match status" value="1"/>
</dbReference>
<keyword evidence="2" id="KW-0677">Repeat</keyword>
<evidence type="ECO:0000256" key="13">
    <source>
        <dbReference type="SAM" id="MobiDB-lite"/>
    </source>
</evidence>
<feature type="compositionally biased region" description="Low complexity" evidence="13">
    <location>
        <begin position="3583"/>
        <end position="3598"/>
    </location>
</feature>
<sequence length="4441" mass="484865">MGQIPRPFPTSGTESADLPKVQTIKISEGVQATETLQPTVLKPTTEEQIVASKIQSLESVVAPPASIQTTDATPIEAADKTDELKCIPTEPTVREEKLTTEELIQHVSSQEAAAIQIELETPPTEVVITTIELKSEIAQPLVRTKAEVDFPNIMQPPTVEASLEFKETCELTPMAAKLAEDSVFPDKLIQNEESVIQLKITPTTPCEHEGIVLSLSGDKTNNLKVNDKKDPQGNNIFPVSTESYSSSEEELKEIQRASESLLKETAAELAHIKGKVCRKHYSDSGYEEFIQTELKQTIADKDLPPTYHQSYITKQIRKKDYQILHEVSDADSGSNDHEAERIVKKLHVPEESADSCLLSQEDQIMHASPIYKTVKTFILNDNEKEETTDLKSTIAVSVEQNVPVSQISEEESLAEDMSKDGGSSSMQVSHVTSGTTSPTSLSSLGEESDSSHKKDSLEGKQQRKVKHRQGQPLQIIVDSSEEEEILEEGDQLIEQEIQRESDQRQFKMSYKILHKEKDPFLDHPPNYHSQIECISQTDEVLQVSEINTYETISYSNISPRTESEQENVVSPRLPPMDLLHDVGEKQLKSADEAYEEMMQKAQELKAMTKKITPPDIEPLYGGMLIEDYVYESLVEQPAQAIAADHNTTVDEYLTNLSVTETVRKLRTPEEAYEEMQKNRELMLKDQTIEHAYVNKPDTDTCYVNISEHYEFTKHQDENWQWYAETTNDELLNREKDIMTPGTSPTQSTPTPLSPVSPLSLSEPLHDSTEVIQIPSSGEEDNDKDEFVTEPVECTMEPYRAGSTSPQDQPLKNVLYPIPDLKITQCSSGEEEAEDESITQEYEIVMLNGIAQCDDKSEGASEFKEYSVEAQSIESEPTSVVSEVPLSKLTFEHVSLASAWDSQASALSPPITSLDLTSFSSCLIDQTAGQASIQPKNYVAESSKTLGADSAQVIISMEDFVSRPALQHLVQPTPLIDISMEAIICPSQIAASNQQTIKVSTAPVPAPSLPGMSATKPPLVPKPILVSSPVDNVSESSVTPEPTQSPNTADVSISKPPLAPKPVFTSKPTLDASIVRIQDGVSQPDSVLQSTPSKTILEPTNIEDYSTIMSTSTVTSVSTHEQITVSVSSQAMSPTSVLATVSFIPDSATAPAYVPQAPIPCVASTPFVPDVLFPISECPNQVPSLDPTPRYSGREHTFPAIVPEPVPFIVEMPDLMSSPSKYPIHSTALISTLAHTPALTSTSTIDKGHISAPNAISTCCSTDTLSTVQSISVAPCVPSLSVEQSYFCSTISQPTKPSVLVDSYMTAMTPVIKIPISYVDADKSLVEATAAHELPAAVSQTFQSVEHSATKVFPIINTTVDFVTLSSLPTQSIGVDTKPNTGNVQLVVHGSQTVTPALQTGQGTAIIVPSVENIHMIKQETQDIITNTPTSIQQARSPPVIVSVSTVISSDASPLVALKASLSSDLPFVSTQLEPQVATVSRERADNPVIEFPPPPAATPPALPPDSLLNTHFNQQSMVPTTTESVKSIASQAPRASVKQVATTIHKSPPPVPPKPFCLQGGLVFSHKSRESVKPSVIPEAAVAKVGHAATLPRTREPPKALALSLTAPADIKHSISSPKSPLSPRFAKTLETYVVITLPSEPGSPVEGVTTQAPIRRPSLPSPKQQGLVSVSTMFTPPVVCASMAVISQPGVATPPKVISAPVLTAPIIPGQTGYSAPDVTSKTAIHSASTMISTTDVTVAPASSAVLAPHSVAPSLAFVPQTETDVLPISIYEEKTIYCVPPVTTTVYPLPTIVSMPTITSPVLAEIPDFTTEPKINTVSTVFLAPASSVVSVPCSVGPSLAFVPQIETDTVVPIKNEIYEGKSIYFSSPENTTVYPAETVVSVTSPDTLLAVSAVAEIPDMSIEPETNNLSTVISATEVCATHMSAPQTNSQSVVPASLLIQEIPVELTPAAFTVGITPTSPREPLASHDVIQGLERQMIQTVYSAPMPNVPLSTDNLLEMEEEAKSRKRPSSDQIQPHQILFDSQKMVPSASASTYIPTAPVAFAQFKKSVESQELRGTDKVLSSMSQLYSTLATTEQHQYALPNLLAQVVKTEVQRTTTVSVVQERIPLEPISDPTCKQATPKQSGKTRCIDDVIDLTTLKVSVSMTDKGMDLTAPESNLQSFSNDSSSRQITAVHPEIVNLSAEITPATTLSVVTDSISVVTCTATFTYNNNITVDTPPNLQSVTSMPLPLKTYKPFEPLAQIVYRPVNSQTKPITNSEIPINLSCGPAETTDPSYLPITMAPIICTPSSVPIHGEPSTIGAIDLTISKPKRTMLALAASTGVVTSVVEDVAPVDLTAGRRTVCCDILYRLPFTGSCRTQPPVPTTDEQLALSNYNQHNAPTLRLEDLSNIKTLGFGSNFTQTDLVTKNGFVSQNDASDGAIDLTSAKISRDEALDYSKKGTVSFSGVTTTPSSKGISSGIKGVLRSSSGVVYSSVVPPIPSTFAITTQPGSIFSTTCNSLTTITEPFSTQIQASPYDLMNSTECNQSIFLETGPSKDILPSAFANLLPSISAFPELYSDATLEVIAASLDALVSPNFPTFDDSKSQQYQAEHEFLQLEKLKQLCLAEELEWERQEIQRYREQEQLIVQKELEELQSIKQQLLMQQEQERKAHFILQQETFAQQQLQLGQIKLLQQQLQQQLKEQNIYPYGFDGISQTNSSGVILDSQYGRGDDGQYWPVKDDNTLSKVTVSSVSQDWHTVPSVDLIQHSLNIPKSEDDLKETEEQKQDSEKLPAITKQVTGQNVGLSSKKITSNCVQTDEEEGLERPYPGRRRKSRKSVDSCVQTDDEDQDEWDVPARSRRRSRSSRYADGERLKGSKVSSIAIQTVAEISVQTDHSGTLKRSPVRAQVDATFDLHRGGEIESDSDFTSDKDKKHLSPIEVGVNTHLKADGISIASVPKSPKVLYSPVSPVSPGKGTQKTLTAEPPRHLSSPRSLKASQRSLSDPKSLSPTTDDRIMYQYSDACSSKGSQSSTPVGSHKKIKRTLPHPPPDEDTVVGPLGYSTGSSRRRMCRNTTMARAKILQDIDKELDLVERESSKLRKKQAELDEEEKEIDAKLRYLEMGINRRKEALLKEREKRERAYLQGVAEERDYMSDSEVSNTRETRGNAHGLERPRTAPQSEFNQFIPPQTEAESQYAQLAYSHYQYASQSDSPSHYSQQTLYQQPSLYHQQVSPYQTQSIYSSVPTLSQQSQQTGYDHASQLLLMQQKTRQTNLSDLEPKITTNYEVIRNQPLLLVPTSTESAYGVSHLASKYSNLDLRIGLEERGSIASSPMSSISAESFYADIDHHNVRNYVMIDDIGELTKGSRGLGSSFNVPDKDISKSDRLLRVADVRRTTDVTDFIGPLQATSRLHSYGKPEEDSMEDPYELKLLKQQIKQEFRRGTDSLEQLTSLPHYLHTDSFRHFPKSEKYSIGRLTLEKQAAKQLSASVLYQKQLKNKRTLIDPKITKFSPIQESRDLEPDYSSFLSSTGSAMGGLSSRARLLQDEITFGLRKNLAEQQKYLGSTLSTNLAQSLNLGHSLNLGPNLRSSLTDDGTYPSGTRSRPSSRPSSVYGLDLSIKRDLSSSSLRLKSEGEGIDSQFGIARVKPTSLPISQSRGRIPIVAQNSEEESPLSPVGQPMGMARASAGPLPPISADSRDQFGSSHSLPEVQQHMREESRTRGYDRDIAFIMDDLQGAMSDSEGGPSWKVQAYHLQHEETDWFDKPREGHSGSKPGQDKRQVKAMHYPFPHTRIKLQRDPKDHSVSGGGFGIRVVGGKEIPGTNGEIGAYIANLTPAGTAELSGKVLEGMQVLEWNGIPLMGKTYEEVQSIVGQQIGEVEICLRLDLNMRSDSDSPKYLELQSQLKVAEHQRSPGVDPKQLAAELQKVSQQQAPSSVLTVLEKAGHLHSATASTASSGVPSPGQPGSPSVSKKRHNKSGDGVKPQPHPITGEIQLQINYDKNMGNLIVHVLQARNLAPRDNNGYSDPFVKVYLLPGRGQVMVVQNASAENKRRTKYVQKTQNPEWNQTVIYKNIHLEQLKRKTLEVTVWDYAKYSSNDFLGEVLIDLSNTAQLDNMPRWHPLKEQSESIHHSRGHPPHGGVGGSGGQGGHGGPGGPGGSGGPGGTGGQPSSEQSPKTSVIKSRSHGIFPDPAKDTQVPTIEKSHSSPGSSKSSSESHLRSHGPSRSQSKSSVTQAHLEDAGNAIAAAEAAVQQARLQPNRVGHILNDGDGYTLDSEDGTGTNAVDSAIFQVPQLKTIPNGLDLRGSDSLKNLHDSENKNHMIGEIKVALKKEMKTEGEQLVLEILQCRNITYKFKSPDHLPDLYVKLYVVNVATQKRIIKKKTRVCRHDREPSFNETFRFSLNPAGHSIQLFLVSNGGKFVKKTLIGEAYIWLDKVDMRKRAVSWHKLVASSPHMQP</sequence>
<feature type="region of interest" description="Disordered" evidence="13">
    <location>
        <begin position="1024"/>
        <end position="1058"/>
    </location>
</feature>
<feature type="coiled-coil region" evidence="12">
    <location>
        <begin position="2626"/>
        <end position="2657"/>
    </location>
</feature>
<keyword evidence="3" id="KW-0863">Zinc-finger</keyword>
<evidence type="ECO:0000256" key="3">
    <source>
        <dbReference type="ARBA" id="ARBA00022771"/>
    </source>
</evidence>
<evidence type="ECO:0000256" key="5">
    <source>
        <dbReference type="ARBA" id="ARBA00022837"/>
    </source>
</evidence>
<evidence type="ECO:0000256" key="4">
    <source>
        <dbReference type="ARBA" id="ARBA00022833"/>
    </source>
</evidence>
<feature type="compositionally biased region" description="Low complexity" evidence="13">
    <location>
        <begin position="739"/>
        <end position="762"/>
    </location>
</feature>
<feature type="region of interest" description="Disordered" evidence="13">
    <location>
        <begin position="402"/>
        <end position="472"/>
    </location>
</feature>
<feature type="coiled-coil region" evidence="12">
    <location>
        <begin position="3068"/>
        <end position="3105"/>
    </location>
</feature>
<proteinExistence type="predicted"/>
<dbReference type="Pfam" id="PF00168">
    <property type="entry name" value="C2"/>
    <property type="match status" value="2"/>
</dbReference>
<evidence type="ECO:0000256" key="11">
    <source>
        <dbReference type="ARBA" id="ARBA00083569"/>
    </source>
</evidence>
<dbReference type="GeneID" id="108264083"/>
<dbReference type="CDD" id="cd04031">
    <property type="entry name" value="C2A_RIM1alpha"/>
    <property type="match status" value="1"/>
</dbReference>
<feature type="compositionally biased region" description="Low complexity" evidence="13">
    <location>
        <begin position="432"/>
        <end position="445"/>
    </location>
</feature>
<evidence type="ECO:0000256" key="8">
    <source>
        <dbReference type="ARBA" id="ARBA00023302"/>
    </source>
</evidence>
<dbReference type="Gene3D" id="2.60.40.150">
    <property type="entry name" value="C2 domain"/>
    <property type="match status" value="2"/>
</dbReference>
<feature type="compositionally biased region" description="Basic and acidic residues" evidence="13">
    <location>
        <begin position="2760"/>
        <end position="2777"/>
    </location>
</feature>
<keyword evidence="1" id="KW-0479">Metal-binding</keyword>
<keyword evidence="8" id="KW-0111">Calcium/phospholipid-binding</keyword>
<dbReference type="InterPro" id="IPR052098">
    <property type="entry name" value="Presynaptic_Scaffold_Bsn/Pclo"/>
</dbReference>
<evidence type="ECO:0000256" key="6">
    <source>
        <dbReference type="ARBA" id="ARBA00023018"/>
    </source>
</evidence>